<organism evidence="2 3">
    <name type="scientific">Sphenostylis stenocarpa</name>
    <dbReference type="NCBI Taxonomy" id="92480"/>
    <lineage>
        <taxon>Eukaryota</taxon>
        <taxon>Viridiplantae</taxon>
        <taxon>Streptophyta</taxon>
        <taxon>Embryophyta</taxon>
        <taxon>Tracheophyta</taxon>
        <taxon>Spermatophyta</taxon>
        <taxon>Magnoliopsida</taxon>
        <taxon>eudicotyledons</taxon>
        <taxon>Gunneridae</taxon>
        <taxon>Pentapetalae</taxon>
        <taxon>rosids</taxon>
        <taxon>fabids</taxon>
        <taxon>Fabales</taxon>
        <taxon>Fabaceae</taxon>
        <taxon>Papilionoideae</taxon>
        <taxon>50 kb inversion clade</taxon>
        <taxon>NPAAA clade</taxon>
        <taxon>indigoferoid/millettioid clade</taxon>
        <taxon>Phaseoleae</taxon>
        <taxon>Sphenostylis</taxon>
    </lineage>
</organism>
<evidence type="ECO:0000313" key="2">
    <source>
        <dbReference type="EMBL" id="CAJ1978316.1"/>
    </source>
</evidence>
<dbReference type="Proteomes" id="UP001189624">
    <property type="component" value="Chromosome 11"/>
</dbReference>
<dbReference type="EMBL" id="OY731408">
    <property type="protein sequence ID" value="CAJ1978316.1"/>
    <property type="molecule type" value="Genomic_DNA"/>
</dbReference>
<keyword evidence="3" id="KW-1185">Reference proteome</keyword>
<evidence type="ECO:0000256" key="1">
    <source>
        <dbReference type="SAM" id="MobiDB-lite"/>
    </source>
</evidence>
<feature type="region of interest" description="Disordered" evidence="1">
    <location>
        <begin position="1"/>
        <end position="64"/>
    </location>
</feature>
<name>A0AA87B813_9FABA</name>
<sequence>MSVSIMPVSNTSGSNTSISNRPVSSNMALAPTRQSPTTLSSMLPKIVQKSRFTSPNHLMSKYST</sequence>
<accession>A0AA87B813</accession>
<evidence type="ECO:0000313" key="3">
    <source>
        <dbReference type="Proteomes" id="UP001189624"/>
    </source>
</evidence>
<feature type="non-terminal residue" evidence="2">
    <location>
        <position position="64"/>
    </location>
</feature>
<feature type="compositionally biased region" description="Polar residues" evidence="1">
    <location>
        <begin position="50"/>
        <end position="64"/>
    </location>
</feature>
<feature type="compositionally biased region" description="Polar residues" evidence="1">
    <location>
        <begin position="21"/>
        <end position="41"/>
    </location>
</feature>
<dbReference type="AlphaFoldDB" id="A0AA87B813"/>
<feature type="compositionally biased region" description="Low complexity" evidence="1">
    <location>
        <begin position="9"/>
        <end position="20"/>
    </location>
</feature>
<proteinExistence type="predicted"/>
<gene>
    <name evidence="2" type="ORF">AYBTSS11_LOCUS30508</name>
</gene>
<dbReference type="Gramene" id="rna-AYBTSS11_LOCUS30508">
    <property type="protein sequence ID" value="CAJ1978316.1"/>
    <property type="gene ID" value="gene-AYBTSS11_LOCUS30508"/>
</dbReference>
<protein>
    <submittedName>
        <fullName evidence="2">Uncharacterized protein</fullName>
    </submittedName>
</protein>
<reference evidence="2" key="1">
    <citation type="submission" date="2023-10" db="EMBL/GenBank/DDBJ databases">
        <authorList>
            <person name="Domelevo Entfellner J.-B."/>
        </authorList>
    </citation>
    <scope>NUCLEOTIDE SEQUENCE</scope>
</reference>